<dbReference type="EMBL" id="CM055108">
    <property type="protein sequence ID" value="KAJ7524611.1"/>
    <property type="molecule type" value="Genomic_DNA"/>
</dbReference>
<keyword evidence="2" id="KW-1185">Reference proteome</keyword>
<proteinExistence type="predicted"/>
<organism evidence="1 2">
    <name type="scientific">Diphasiastrum complanatum</name>
    <name type="common">Issler's clubmoss</name>
    <name type="synonym">Lycopodium complanatum</name>
    <dbReference type="NCBI Taxonomy" id="34168"/>
    <lineage>
        <taxon>Eukaryota</taxon>
        <taxon>Viridiplantae</taxon>
        <taxon>Streptophyta</taxon>
        <taxon>Embryophyta</taxon>
        <taxon>Tracheophyta</taxon>
        <taxon>Lycopodiopsida</taxon>
        <taxon>Lycopodiales</taxon>
        <taxon>Lycopodiaceae</taxon>
        <taxon>Lycopodioideae</taxon>
        <taxon>Diphasiastrum</taxon>
    </lineage>
</organism>
<evidence type="ECO:0000313" key="2">
    <source>
        <dbReference type="Proteomes" id="UP001162992"/>
    </source>
</evidence>
<dbReference type="Proteomes" id="UP001162992">
    <property type="component" value="Chromosome 17"/>
</dbReference>
<sequence length="420" mass="46541">MAISHISAIPIHATPRLLHTSTSPPLHPLCCAVAAAAGSQQVRVQPPPADYDFRAETKAQTLAMVGEMYPELMDLAEDGSLVVVKRQKDYVERRCDGYVEPEVVFLVGTAHMSRISAVQVTRVVNAVRPENVVVELCRSRHPSSLYDMAGILGILIDSWYCRAGMMYDMPPKEGVEEDDEVQWKPQESNLMSMGGDNFVSAIRRSLDLGGRSALVLRLLLAGLSRRISESAGVATGEEFRAALKAAECIGAQIVLGDRPIEITLQRAWEALSWGEKLGFASMLIQGMTTSNIDASEKVFQALQADDALSVMFAEISYRFPSLLQPLVHERDMYLAWSLKRSKAVNGCKKVVGIVGKGHLKGTVHALIHDQEHLRFRDLVGTRRYSKAASRSQQVQNILKRITLETAIGSLIWWLWDNFSR</sequence>
<comment type="caution">
    <text evidence="1">The sequence shown here is derived from an EMBL/GenBank/DDBJ whole genome shotgun (WGS) entry which is preliminary data.</text>
</comment>
<gene>
    <name evidence="1" type="ORF">O6H91_17G014200</name>
</gene>
<accession>A0ACC2B4D6</accession>
<name>A0ACC2B4D6_DIPCM</name>
<protein>
    <submittedName>
        <fullName evidence="1">Uncharacterized protein</fullName>
    </submittedName>
</protein>
<evidence type="ECO:0000313" key="1">
    <source>
        <dbReference type="EMBL" id="KAJ7524611.1"/>
    </source>
</evidence>
<reference evidence="2" key="1">
    <citation type="journal article" date="2024" name="Proc. Natl. Acad. Sci. U.S.A.">
        <title>Extraordinary preservation of gene collinearity over three hundred million years revealed in homosporous lycophytes.</title>
        <authorList>
            <person name="Li C."/>
            <person name="Wickell D."/>
            <person name="Kuo L.Y."/>
            <person name="Chen X."/>
            <person name="Nie B."/>
            <person name="Liao X."/>
            <person name="Peng D."/>
            <person name="Ji J."/>
            <person name="Jenkins J."/>
            <person name="Williams M."/>
            <person name="Shu S."/>
            <person name="Plott C."/>
            <person name="Barry K."/>
            <person name="Rajasekar S."/>
            <person name="Grimwood J."/>
            <person name="Han X."/>
            <person name="Sun S."/>
            <person name="Hou Z."/>
            <person name="He W."/>
            <person name="Dai G."/>
            <person name="Sun C."/>
            <person name="Schmutz J."/>
            <person name="Leebens-Mack J.H."/>
            <person name="Li F.W."/>
            <person name="Wang L."/>
        </authorList>
    </citation>
    <scope>NUCLEOTIDE SEQUENCE [LARGE SCALE GENOMIC DNA]</scope>
    <source>
        <strain evidence="2">cv. PW_Plant_1</strain>
    </source>
</reference>